<dbReference type="Proteomes" id="UP001217838">
    <property type="component" value="Unassembled WGS sequence"/>
</dbReference>
<dbReference type="PANTHER" id="PTHR37292:SF2">
    <property type="entry name" value="DUF262 DOMAIN-CONTAINING PROTEIN"/>
    <property type="match status" value="1"/>
</dbReference>
<dbReference type="EMBL" id="JAQNDN010000022">
    <property type="protein sequence ID" value="MDC0673701.1"/>
    <property type="molecule type" value="Genomic_DNA"/>
</dbReference>
<evidence type="ECO:0000313" key="2">
    <source>
        <dbReference type="EMBL" id="MDC0673701.1"/>
    </source>
</evidence>
<dbReference type="InterPro" id="IPR004919">
    <property type="entry name" value="GmrSD_N"/>
</dbReference>
<organism evidence="2 3">
    <name type="scientific">Nannocystis radixulma</name>
    <dbReference type="NCBI Taxonomy" id="2995305"/>
    <lineage>
        <taxon>Bacteria</taxon>
        <taxon>Pseudomonadati</taxon>
        <taxon>Myxococcota</taxon>
        <taxon>Polyangia</taxon>
        <taxon>Nannocystales</taxon>
        <taxon>Nannocystaceae</taxon>
        <taxon>Nannocystis</taxon>
    </lineage>
</organism>
<gene>
    <name evidence="2" type="ORF">POL58_38505</name>
</gene>
<dbReference type="PANTHER" id="PTHR37292">
    <property type="entry name" value="VNG6097C"/>
    <property type="match status" value="1"/>
</dbReference>
<protein>
    <submittedName>
        <fullName evidence="2">DUF262 domain-containing protein</fullName>
    </submittedName>
</protein>
<name>A0ABT5BL74_9BACT</name>
<evidence type="ECO:0000259" key="1">
    <source>
        <dbReference type="Pfam" id="PF03235"/>
    </source>
</evidence>
<keyword evidence="3" id="KW-1185">Reference proteome</keyword>
<feature type="domain" description="GmrSD restriction endonucleases N-terminal" evidence="1">
    <location>
        <begin position="17"/>
        <end position="201"/>
    </location>
</feature>
<dbReference type="Pfam" id="PF03235">
    <property type="entry name" value="GmrSD_N"/>
    <property type="match status" value="1"/>
</dbReference>
<sequence>MPALRQDKIKVEEAIRRFRTGDWAIPEFQRAYVWKPGRAAKLIDSLYKQYPISSLLIWKTDGEVQRRDQAGGRDRASWLIDGQQRVTTLAHVLEGAEGLDIVFHVTREEFQQASASTRNDGQWVRVSDLWDSSRFREIRRSLPSKDRDKVEDHIEKVRQILNYEVPYTEMEDYPFQDAVDAFQRVNTQGIRLRAQDLESAHVASKHTGFIRNEVVPLLKKLHEAGFERIHVTHLFRACGFLAHPDGRRKTPLHELGNKDVQRAWKRTQDGMERVRDLLGGEFGLLDTRLLSSGAALVPAIVLCADNRPSKQSAQAIAGWMALASLHHRYSVSTETSLEQDLRACRAENPIGALLTQLRQRRDSLAARSLDFKGYINDRGALFAAYVACAHRQVRDLLTGGKIHLHKRIDRHHIFPRAGFEAGERKEADTIANIAFIGGDANRELSDQRPENYLGKIAKKVLESQCLPTEPSLWGADSVDQFWARRRELLAEAFNAFLAEALPGRHLT</sequence>
<proteinExistence type="predicted"/>
<reference evidence="2 3" key="1">
    <citation type="submission" date="2022-11" db="EMBL/GenBank/DDBJ databases">
        <title>Minimal conservation of predation-associated metabolite biosynthetic gene clusters underscores biosynthetic potential of Myxococcota including descriptions for ten novel species: Archangium lansinium sp. nov., Myxococcus landrumus sp. nov., Nannocystis bai.</title>
        <authorList>
            <person name="Ahearne A."/>
            <person name="Stevens C."/>
            <person name="Dowd S."/>
        </authorList>
    </citation>
    <scope>NUCLEOTIDE SEQUENCE [LARGE SCALE GENOMIC DNA]</scope>
    <source>
        <strain evidence="2 3">NCELM</strain>
    </source>
</reference>
<comment type="caution">
    <text evidence="2">The sequence shown here is derived from an EMBL/GenBank/DDBJ whole genome shotgun (WGS) entry which is preliminary data.</text>
</comment>
<accession>A0ABT5BL74</accession>
<evidence type="ECO:0000313" key="3">
    <source>
        <dbReference type="Proteomes" id="UP001217838"/>
    </source>
</evidence>